<evidence type="ECO:0000256" key="4">
    <source>
        <dbReference type="ARBA" id="ARBA00022763"/>
    </source>
</evidence>
<keyword evidence="2 8" id="KW-0489">Methyltransferase</keyword>
<evidence type="ECO:0000256" key="5">
    <source>
        <dbReference type="ARBA" id="ARBA00023204"/>
    </source>
</evidence>
<comment type="catalytic activity">
    <reaction evidence="1">
        <text>a 4-O-methyl-thymidine in DNA + L-cysteinyl-[protein] = a thymidine in DNA + S-methyl-L-cysteinyl-[protein]</text>
        <dbReference type="Rhea" id="RHEA:53428"/>
        <dbReference type="Rhea" id="RHEA-COMP:10131"/>
        <dbReference type="Rhea" id="RHEA-COMP:10132"/>
        <dbReference type="Rhea" id="RHEA-COMP:13555"/>
        <dbReference type="Rhea" id="RHEA-COMP:13556"/>
        <dbReference type="ChEBI" id="CHEBI:29950"/>
        <dbReference type="ChEBI" id="CHEBI:82612"/>
        <dbReference type="ChEBI" id="CHEBI:137386"/>
        <dbReference type="ChEBI" id="CHEBI:137387"/>
        <dbReference type="EC" id="2.1.1.63"/>
    </reaction>
</comment>
<dbReference type="PROSITE" id="PS00374">
    <property type="entry name" value="MGMT"/>
    <property type="match status" value="1"/>
</dbReference>
<dbReference type="InterPro" id="IPR001497">
    <property type="entry name" value="MethylDNA_cys_MeTrfase_AS"/>
</dbReference>
<dbReference type="Pfam" id="PF01035">
    <property type="entry name" value="DNA_binding_1"/>
    <property type="match status" value="1"/>
</dbReference>
<evidence type="ECO:0000313" key="8">
    <source>
        <dbReference type="EMBL" id="MDG0817137.1"/>
    </source>
</evidence>
<organism evidence="8 9">
    <name type="scientific">Bdellovibrio svalbardensis</name>
    <dbReference type="NCBI Taxonomy" id="2972972"/>
    <lineage>
        <taxon>Bacteria</taxon>
        <taxon>Pseudomonadati</taxon>
        <taxon>Bdellovibrionota</taxon>
        <taxon>Bdellovibrionia</taxon>
        <taxon>Bdellovibrionales</taxon>
        <taxon>Pseudobdellovibrionaceae</taxon>
        <taxon>Bdellovibrio</taxon>
    </lineage>
</organism>
<dbReference type="InterPro" id="IPR036217">
    <property type="entry name" value="MethylDNA_cys_MeTrfase_DNAb"/>
</dbReference>
<dbReference type="SUPFAM" id="SSF46767">
    <property type="entry name" value="Methylated DNA-protein cysteine methyltransferase, C-terminal domain"/>
    <property type="match status" value="1"/>
</dbReference>
<reference evidence="8" key="1">
    <citation type="submission" date="2022-08" db="EMBL/GenBank/DDBJ databases">
        <title>Novel Bdellovibrio Species Isolated from Svalbard: Designation Bdellovibrio svalbardensis.</title>
        <authorList>
            <person name="Mitchell R.J."/>
            <person name="Choi S.Y."/>
        </authorList>
    </citation>
    <scope>NUCLEOTIDE SEQUENCE</scope>
    <source>
        <strain evidence="8">PAP01</strain>
    </source>
</reference>
<dbReference type="PANTHER" id="PTHR10815:SF13">
    <property type="entry name" value="METHYLATED-DNA--PROTEIN-CYSTEINE METHYLTRANSFERASE"/>
    <property type="match status" value="1"/>
</dbReference>
<evidence type="ECO:0000256" key="1">
    <source>
        <dbReference type="ARBA" id="ARBA00001286"/>
    </source>
</evidence>
<comment type="catalytic activity">
    <reaction evidence="6">
        <text>a 6-O-methyl-2'-deoxyguanosine in DNA + L-cysteinyl-[protein] = S-methyl-L-cysteinyl-[protein] + a 2'-deoxyguanosine in DNA</text>
        <dbReference type="Rhea" id="RHEA:24000"/>
        <dbReference type="Rhea" id="RHEA-COMP:10131"/>
        <dbReference type="Rhea" id="RHEA-COMP:10132"/>
        <dbReference type="Rhea" id="RHEA-COMP:11367"/>
        <dbReference type="Rhea" id="RHEA-COMP:11368"/>
        <dbReference type="ChEBI" id="CHEBI:29950"/>
        <dbReference type="ChEBI" id="CHEBI:82612"/>
        <dbReference type="ChEBI" id="CHEBI:85445"/>
        <dbReference type="ChEBI" id="CHEBI:85448"/>
        <dbReference type="EC" id="2.1.1.63"/>
    </reaction>
</comment>
<keyword evidence="3 8" id="KW-0808">Transferase</keyword>
<dbReference type="Proteomes" id="UP001152321">
    <property type="component" value="Unassembled WGS sequence"/>
</dbReference>
<keyword evidence="4" id="KW-0227">DNA damage</keyword>
<gene>
    <name evidence="8" type="ORF">NWE73_12215</name>
</gene>
<dbReference type="Gene3D" id="1.10.10.10">
    <property type="entry name" value="Winged helix-like DNA-binding domain superfamily/Winged helix DNA-binding domain"/>
    <property type="match status" value="1"/>
</dbReference>
<keyword evidence="5" id="KW-0234">DNA repair</keyword>
<dbReference type="NCBIfam" id="TIGR00589">
    <property type="entry name" value="ogt"/>
    <property type="match status" value="1"/>
</dbReference>
<dbReference type="GO" id="GO:0032259">
    <property type="term" value="P:methylation"/>
    <property type="evidence" value="ECO:0007669"/>
    <property type="project" value="UniProtKB-KW"/>
</dbReference>
<evidence type="ECO:0000256" key="6">
    <source>
        <dbReference type="ARBA" id="ARBA00049348"/>
    </source>
</evidence>
<protein>
    <submittedName>
        <fullName evidence="8">Methylated-DNA--[protein]-cysteine S-methyltransferase</fullName>
        <ecNumber evidence="8">2.1.1.63</ecNumber>
    </submittedName>
</protein>
<dbReference type="EC" id="2.1.1.63" evidence="8"/>
<dbReference type="EMBL" id="JANRMI010000003">
    <property type="protein sequence ID" value="MDG0817137.1"/>
    <property type="molecule type" value="Genomic_DNA"/>
</dbReference>
<sequence length="82" mass="9043">MKVWLELLNIPEGKTVSYTDLAKKIRKPSAVRAVASAVARNPVSFYVPCHRVVGKGTSTSSKLKYHWGSDLKRELLTSEGAL</sequence>
<evidence type="ECO:0000256" key="2">
    <source>
        <dbReference type="ARBA" id="ARBA00022603"/>
    </source>
</evidence>
<dbReference type="CDD" id="cd06445">
    <property type="entry name" value="ATase"/>
    <property type="match status" value="1"/>
</dbReference>
<evidence type="ECO:0000256" key="3">
    <source>
        <dbReference type="ARBA" id="ARBA00022679"/>
    </source>
</evidence>
<dbReference type="InterPro" id="IPR014048">
    <property type="entry name" value="MethylDNA_cys_MeTrfase_DNA-bd"/>
</dbReference>
<keyword evidence="9" id="KW-1185">Reference proteome</keyword>
<evidence type="ECO:0000259" key="7">
    <source>
        <dbReference type="Pfam" id="PF01035"/>
    </source>
</evidence>
<feature type="domain" description="Methylated-DNA-[protein]-cysteine S-methyltransferase DNA binding" evidence="7">
    <location>
        <begin position="2"/>
        <end position="81"/>
    </location>
</feature>
<proteinExistence type="predicted"/>
<dbReference type="PANTHER" id="PTHR10815">
    <property type="entry name" value="METHYLATED-DNA--PROTEIN-CYSTEINE METHYLTRANSFERASE"/>
    <property type="match status" value="1"/>
</dbReference>
<name>A0ABT6DJV9_9BACT</name>
<dbReference type="InterPro" id="IPR036388">
    <property type="entry name" value="WH-like_DNA-bd_sf"/>
</dbReference>
<evidence type="ECO:0000313" key="9">
    <source>
        <dbReference type="Proteomes" id="UP001152321"/>
    </source>
</evidence>
<comment type="caution">
    <text evidence="8">The sequence shown here is derived from an EMBL/GenBank/DDBJ whole genome shotgun (WGS) entry which is preliminary data.</text>
</comment>
<accession>A0ABT6DJV9</accession>
<dbReference type="GO" id="GO:0003908">
    <property type="term" value="F:methylated-DNA-[protein]-cysteine S-methyltransferase activity"/>
    <property type="evidence" value="ECO:0007669"/>
    <property type="project" value="UniProtKB-EC"/>
</dbReference>